<organism evidence="1 2">
    <name type="scientific">Achlya hypogyna</name>
    <name type="common">Oomycete</name>
    <name type="synonym">Protoachlya hypogyna</name>
    <dbReference type="NCBI Taxonomy" id="1202772"/>
    <lineage>
        <taxon>Eukaryota</taxon>
        <taxon>Sar</taxon>
        <taxon>Stramenopiles</taxon>
        <taxon>Oomycota</taxon>
        <taxon>Saprolegniomycetes</taxon>
        <taxon>Saprolegniales</taxon>
        <taxon>Achlyaceae</taxon>
        <taxon>Achlya</taxon>
    </lineage>
</organism>
<sequence>MDVVHFCATVWRDVQEQGIEGFLFPRPAPTYTAVPLYSPDDDEVTDEEFKLPDDYDNVPLQHNLKCKLYSEPTPRAFASTQVTTSLLSAFRA</sequence>
<evidence type="ECO:0000313" key="2">
    <source>
        <dbReference type="Proteomes" id="UP000243579"/>
    </source>
</evidence>
<accession>A0A1V9YDP9</accession>
<name>A0A1V9YDP9_ACHHY</name>
<gene>
    <name evidence="1" type="ORF">ACHHYP_20717</name>
</gene>
<dbReference type="EMBL" id="JNBR01002066">
    <property type="protein sequence ID" value="OQR83817.1"/>
    <property type="molecule type" value="Genomic_DNA"/>
</dbReference>
<keyword evidence="2" id="KW-1185">Reference proteome</keyword>
<comment type="caution">
    <text evidence="1">The sequence shown here is derived from an EMBL/GenBank/DDBJ whole genome shotgun (WGS) entry which is preliminary data.</text>
</comment>
<evidence type="ECO:0000313" key="1">
    <source>
        <dbReference type="EMBL" id="OQR83817.1"/>
    </source>
</evidence>
<reference evidence="1 2" key="1">
    <citation type="journal article" date="2014" name="Genome Biol. Evol.">
        <title>The secreted proteins of Achlya hypogyna and Thraustotheca clavata identify the ancestral oomycete secretome and reveal gene acquisitions by horizontal gene transfer.</title>
        <authorList>
            <person name="Misner I."/>
            <person name="Blouin N."/>
            <person name="Leonard G."/>
            <person name="Richards T.A."/>
            <person name="Lane C.E."/>
        </authorList>
    </citation>
    <scope>NUCLEOTIDE SEQUENCE [LARGE SCALE GENOMIC DNA]</scope>
    <source>
        <strain evidence="1 2">ATCC 48635</strain>
    </source>
</reference>
<proteinExistence type="predicted"/>
<dbReference type="OrthoDB" id="77862at2759"/>
<dbReference type="Proteomes" id="UP000243579">
    <property type="component" value="Unassembled WGS sequence"/>
</dbReference>
<dbReference type="AlphaFoldDB" id="A0A1V9YDP9"/>
<protein>
    <submittedName>
        <fullName evidence="1">Uncharacterized protein</fullName>
    </submittedName>
</protein>